<comment type="caution">
    <text evidence="2">The sequence shown here is derived from an EMBL/GenBank/DDBJ whole genome shotgun (WGS) entry which is preliminary data.</text>
</comment>
<name>A0AAV4P9J2_CAEEX</name>
<evidence type="ECO:0008006" key="4">
    <source>
        <dbReference type="Google" id="ProtNLM"/>
    </source>
</evidence>
<gene>
    <name evidence="2" type="ORF">CEXT_23601</name>
</gene>
<protein>
    <recommendedName>
        <fullName evidence="4">Ribosomal protein L2</fullName>
    </recommendedName>
</protein>
<proteinExistence type="predicted"/>
<feature type="compositionally biased region" description="Polar residues" evidence="1">
    <location>
        <begin position="51"/>
        <end position="60"/>
    </location>
</feature>
<evidence type="ECO:0000256" key="1">
    <source>
        <dbReference type="SAM" id="MobiDB-lite"/>
    </source>
</evidence>
<sequence>MPVASRCLFVKRPCKTFLPPDKSAKINNTRWSKPSRNGHKGPSKNVLKGFKSSQKLISSGQRKRGMEGRGGLKKKEGTGGCWNVRRRRLLHRRLTEAWTKGWLIRSRTCFRTMGRASPINKALKFPQLKGISLEMFFHRGLFFSIWPESKGKVVSMKILLSCHYYNGIVWGIRDITSENFYLEKKPRRFLFFDSCDKIVLSGRMSEWSG</sequence>
<organism evidence="2 3">
    <name type="scientific">Caerostris extrusa</name>
    <name type="common">Bark spider</name>
    <name type="synonym">Caerostris bankana</name>
    <dbReference type="NCBI Taxonomy" id="172846"/>
    <lineage>
        <taxon>Eukaryota</taxon>
        <taxon>Metazoa</taxon>
        <taxon>Ecdysozoa</taxon>
        <taxon>Arthropoda</taxon>
        <taxon>Chelicerata</taxon>
        <taxon>Arachnida</taxon>
        <taxon>Araneae</taxon>
        <taxon>Araneomorphae</taxon>
        <taxon>Entelegynae</taxon>
        <taxon>Araneoidea</taxon>
        <taxon>Araneidae</taxon>
        <taxon>Caerostris</taxon>
    </lineage>
</organism>
<keyword evidence="3" id="KW-1185">Reference proteome</keyword>
<evidence type="ECO:0000313" key="2">
    <source>
        <dbReference type="EMBL" id="GIX92841.1"/>
    </source>
</evidence>
<reference evidence="2 3" key="1">
    <citation type="submission" date="2021-06" db="EMBL/GenBank/DDBJ databases">
        <title>Caerostris extrusa draft genome.</title>
        <authorList>
            <person name="Kono N."/>
            <person name="Arakawa K."/>
        </authorList>
    </citation>
    <scope>NUCLEOTIDE SEQUENCE [LARGE SCALE GENOMIC DNA]</scope>
</reference>
<evidence type="ECO:0000313" key="3">
    <source>
        <dbReference type="Proteomes" id="UP001054945"/>
    </source>
</evidence>
<dbReference type="AlphaFoldDB" id="A0AAV4P9J2"/>
<accession>A0AAV4P9J2</accession>
<feature type="compositionally biased region" description="Polar residues" evidence="1">
    <location>
        <begin position="25"/>
        <end position="35"/>
    </location>
</feature>
<feature type="region of interest" description="Disordered" evidence="1">
    <location>
        <begin position="21"/>
        <end position="79"/>
    </location>
</feature>
<dbReference type="EMBL" id="BPLR01021719">
    <property type="protein sequence ID" value="GIX92841.1"/>
    <property type="molecule type" value="Genomic_DNA"/>
</dbReference>
<dbReference type="Proteomes" id="UP001054945">
    <property type="component" value="Unassembled WGS sequence"/>
</dbReference>